<feature type="region of interest" description="Disordered" evidence="1">
    <location>
        <begin position="52"/>
        <end position="112"/>
    </location>
</feature>
<evidence type="ECO:0000256" key="2">
    <source>
        <dbReference type="SAM" id="SignalP"/>
    </source>
</evidence>
<accession>A0AAE1QK65</accession>
<feature type="compositionally biased region" description="Polar residues" evidence="1">
    <location>
        <begin position="825"/>
        <end position="849"/>
    </location>
</feature>
<dbReference type="EMBL" id="JAWZYT010000203">
    <property type="protein sequence ID" value="KAK4326667.1"/>
    <property type="molecule type" value="Genomic_DNA"/>
</dbReference>
<evidence type="ECO:0000256" key="1">
    <source>
        <dbReference type="SAM" id="MobiDB-lite"/>
    </source>
</evidence>
<feature type="compositionally biased region" description="Low complexity" evidence="1">
    <location>
        <begin position="1089"/>
        <end position="1105"/>
    </location>
</feature>
<evidence type="ECO:0000313" key="3">
    <source>
        <dbReference type="EMBL" id="KAK4326667.1"/>
    </source>
</evidence>
<feature type="region of interest" description="Disordered" evidence="1">
    <location>
        <begin position="1085"/>
        <end position="1159"/>
    </location>
</feature>
<sequence>MKYLLVVLFLFHLLLLESGCTQVIRSGTQQDGKVSTHESLHNGGNSLLNITNNNNNNNSNLYQQPNNNSNQPLNNEAFNNNLYQQPNNNTNNHQSLNNNEAFNSNQSFNTNEAFTTHPRHTAYIQFEAETPHLRNKRRSSPKHQSQRTNNKKHNKRRGSRTRKRTMVWKSTRSGRVATTTTTHTPPMRRLRNPRTRSLEHSNSSRDRGVGDILIAGDHASQDTLQGHVETPSHRSSTSVGQSTPINRPNTGLFLSSHQRSQPRFRHYRQFFEDNEEREGTGRRGVGWEVEHERGGGGGGGMRQGHGRVWGEESQQSGSTTRRNHHHNSQQQLMDQSSSQSFSIPETIVKDGKVFYRYDAGGVGTEEDSREHRRHSGSDGREDDIQSQSKRSHDSQSPSIDDGYNRPDNIPVDILGYINSGTDIPNNYVSAQAHTIASPDGGLSHAVVTGNMPGTTGMATAGHGNQRAEAWVHTGPHAVSRAQVSSPPGTTQLTAEVNAIPDGSIADAWADAPSGGTTHTHMDFSPDTHDYPTHGLASAIVTPEGGSTLASLGGEAGQQGSYFGSAISASSSQSQQQPNSTHTSLTHIGGNGSSQTHSGEEIHDIHDESQPTVELSHDMLGSIMEVVHQPQMVPEVAALPPPPPPFVMDRDGVLGGSGTPPRENEVEQVPQTSMEEGVDGHPNRVGGGQVGEVTYFKGELGPSPELDDLPPQPQYYDHYDYYSGIPSDGMQYYDPNNLDGPDTPYFEMGHEIFPVGPLHPVPELSFSTPSPADLYTDITFSTPSPPPSVTNTPDSPILVHQAYTTIAYLPSEIPTHHPLPDPLWSHQPTDAPSISPQPTYTVSLSNQPTPGQHYPRLPSSGHLYPDQLQPNTSTEIRPSTEDATDQVIPSSNATSITSHSGVGRDTVHEAGREGEEIWRETDIGTGREIESETGRMFGAGGWRETGTGGLGREMESGVGMKVDRGVVIVPGAVGTTHSLPNGADGPTLNVMTVAAVRGMVAQRAGVPISPGGKIPGAPGYRVPEGFRGHVVLGHDLPVETGSRRVLPGFNTQVRLDPEGMSGPVFASVSGSQNPRHQPGGTTGVHVTLASRGGRTHPTTTSTSSRGNYWSGVGGRPEAQNSQTSMARSTSARQSWNGGVTQGKSWNDRASSRQSWETGSSGNLGRCAPYTMICNVVICC</sequence>
<feature type="compositionally biased region" description="Low complexity" evidence="1">
    <location>
        <begin position="328"/>
        <end position="340"/>
    </location>
</feature>
<feature type="compositionally biased region" description="Basic residues" evidence="1">
    <location>
        <begin position="133"/>
        <end position="166"/>
    </location>
</feature>
<feature type="signal peptide" evidence="2">
    <location>
        <begin position="1"/>
        <end position="20"/>
    </location>
</feature>
<feature type="region of interest" description="Disordered" evidence="1">
    <location>
        <begin position="565"/>
        <end position="599"/>
    </location>
</feature>
<feature type="compositionally biased region" description="Low complexity" evidence="1">
    <location>
        <begin position="565"/>
        <end position="576"/>
    </location>
</feature>
<organism evidence="3 4">
    <name type="scientific">Petrolisthes manimaculis</name>
    <dbReference type="NCBI Taxonomy" id="1843537"/>
    <lineage>
        <taxon>Eukaryota</taxon>
        <taxon>Metazoa</taxon>
        <taxon>Ecdysozoa</taxon>
        <taxon>Arthropoda</taxon>
        <taxon>Crustacea</taxon>
        <taxon>Multicrustacea</taxon>
        <taxon>Malacostraca</taxon>
        <taxon>Eumalacostraca</taxon>
        <taxon>Eucarida</taxon>
        <taxon>Decapoda</taxon>
        <taxon>Pleocyemata</taxon>
        <taxon>Anomura</taxon>
        <taxon>Galatheoidea</taxon>
        <taxon>Porcellanidae</taxon>
        <taxon>Petrolisthes</taxon>
    </lineage>
</organism>
<feature type="compositionally biased region" description="Polar residues" evidence="1">
    <location>
        <begin position="100"/>
        <end position="112"/>
    </location>
</feature>
<feature type="compositionally biased region" description="Polar residues" evidence="1">
    <location>
        <begin position="1117"/>
        <end position="1143"/>
    </location>
</feature>
<dbReference type="AlphaFoldDB" id="A0AAE1QK65"/>
<reference evidence="3" key="1">
    <citation type="submission" date="2023-11" db="EMBL/GenBank/DDBJ databases">
        <title>Genome assemblies of two species of porcelain crab, Petrolisthes cinctipes and Petrolisthes manimaculis (Anomura: Porcellanidae).</title>
        <authorList>
            <person name="Angst P."/>
        </authorList>
    </citation>
    <scope>NUCLEOTIDE SEQUENCE</scope>
    <source>
        <strain evidence="3">PB745_02</strain>
        <tissue evidence="3">Gill</tissue>
    </source>
</reference>
<name>A0AAE1QK65_9EUCA</name>
<feature type="compositionally biased region" description="Basic and acidic residues" evidence="1">
    <location>
        <begin position="196"/>
        <end position="209"/>
    </location>
</feature>
<feature type="region of interest" description="Disordered" evidence="1">
    <location>
        <begin position="127"/>
        <end position="209"/>
    </location>
</feature>
<feature type="region of interest" description="Disordered" evidence="1">
    <location>
        <begin position="225"/>
        <end position="340"/>
    </location>
</feature>
<comment type="caution">
    <text evidence="3">The sequence shown here is derived from an EMBL/GenBank/DDBJ whole genome shotgun (WGS) entry which is preliminary data.</text>
</comment>
<feature type="compositionally biased region" description="Low complexity" evidence="1">
    <location>
        <begin position="52"/>
        <end position="99"/>
    </location>
</feature>
<feature type="compositionally biased region" description="Polar residues" evidence="1">
    <location>
        <begin position="1150"/>
        <end position="1159"/>
    </location>
</feature>
<feature type="compositionally biased region" description="Polar residues" evidence="1">
    <location>
        <begin position="867"/>
        <end position="876"/>
    </location>
</feature>
<feature type="compositionally biased region" description="Polar residues" evidence="1">
    <location>
        <begin position="886"/>
        <end position="899"/>
    </location>
</feature>
<feature type="compositionally biased region" description="Basic and acidic residues" evidence="1">
    <location>
        <begin position="904"/>
        <end position="914"/>
    </location>
</feature>
<dbReference type="Proteomes" id="UP001292094">
    <property type="component" value="Unassembled WGS sequence"/>
</dbReference>
<evidence type="ECO:0000313" key="4">
    <source>
        <dbReference type="Proteomes" id="UP001292094"/>
    </source>
</evidence>
<feature type="compositionally biased region" description="Polar residues" evidence="1">
    <location>
        <begin position="168"/>
        <end position="177"/>
    </location>
</feature>
<proteinExistence type="predicted"/>
<protein>
    <submittedName>
        <fullName evidence="3">Uncharacterized protein</fullName>
    </submittedName>
</protein>
<feature type="compositionally biased region" description="Basic and acidic residues" evidence="1">
    <location>
        <begin position="366"/>
        <end position="383"/>
    </location>
</feature>
<feature type="compositionally biased region" description="Polar residues" evidence="1">
    <location>
        <begin position="233"/>
        <end position="259"/>
    </location>
</feature>
<feature type="chain" id="PRO_5042159721" evidence="2">
    <location>
        <begin position="21"/>
        <end position="1178"/>
    </location>
</feature>
<feature type="region of interest" description="Disordered" evidence="1">
    <location>
        <begin position="818"/>
        <end position="914"/>
    </location>
</feature>
<gene>
    <name evidence="3" type="ORF">Pmani_002826</name>
</gene>
<feature type="region of interest" description="Disordered" evidence="1">
    <location>
        <begin position="362"/>
        <end position="407"/>
    </location>
</feature>
<keyword evidence="2" id="KW-0732">Signal</keyword>
<keyword evidence="4" id="KW-1185">Reference proteome</keyword>